<comment type="caution">
    <text evidence="3">The sequence shown here is derived from an EMBL/GenBank/DDBJ whole genome shotgun (WGS) entry which is preliminary data.</text>
</comment>
<gene>
    <name evidence="3" type="ORF">SO802_019889</name>
</gene>
<sequence length="220" mass="25332">MLPSQDHAANTGETLQPQKTHLGKEDEDEDHAANNGENLDDMDEYEERIERGDFDRDVDDHELVPNFEEENMEYHDKEIMGKLRQNHTTRIDELWEIICTKYNHELSYYKVSGTQYNYYTIPRGIDGTTLLHYVFWAFAPCIAAFRYCRSVISIDGTHLYGKYRGVLMIAMATDANQKVLPLAFAVVDKESGASWGWFLECLRISIGYVISNEGICIISD</sequence>
<evidence type="ECO:0000256" key="1">
    <source>
        <dbReference type="SAM" id="MobiDB-lite"/>
    </source>
</evidence>
<reference evidence="3 4" key="1">
    <citation type="submission" date="2024-01" db="EMBL/GenBank/DDBJ databases">
        <title>A telomere-to-telomere, gap-free genome of sweet tea (Lithocarpus litseifolius).</title>
        <authorList>
            <person name="Zhou J."/>
        </authorList>
    </citation>
    <scope>NUCLEOTIDE SEQUENCE [LARGE SCALE GENOMIC DNA]</scope>
    <source>
        <strain evidence="3">Zhou-2022a</strain>
        <tissue evidence="3">Leaf</tissue>
    </source>
</reference>
<dbReference type="Pfam" id="PF10551">
    <property type="entry name" value="MULE"/>
    <property type="match status" value="1"/>
</dbReference>
<dbReference type="AlphaFoldDB" id="A0AAW2CS40"/>
<accession>A0AAW2CS40</accession>
<keyword evidence="4" id="KW-1185">Reference proteome</keyword>
<dbReference type="PANTHER" id="PTHR31973">
    <property type="entry name" value="POLYPROTEIN, PUTATIVE-RELATED"/>
    <property type="match status" value="1"/>
</dbReference>
<protein>
    <recommendedName>
        <fullName evidence="2">MULE transposase domain-containing protein</fullName>
    </recommendedName>
</protein>
<evidence type="ECO:0000313" key="3">
    <source>
        <dbReference type="EMBL" id="KAL0000287.1"/>
    </source>
</evidence>
<dbReference type="Proteomes" id="UP001459277">
    <property type="component" value="Unassembled WGS sequence"/>
</dbReference>
<name>A0AAW2CS40_9ROSI</name>
<evidence type="ECO:0000313" key="4">
    <source>
        <dbReference type="Proteomes" id="UP001459277"/>
    </source>
</evidence>
<organism evidence="3 4">
    <name type="scientific">Lithocarpus litseifolius</name>
    <dbReference type="NCBI Taxonomy" id="425828"/>
    <lineage>
        <taxon>Eukaryota</taxon>
        <taxon>Viridiplantae</taxon>
        <taxon>Streptophyta</taxon>
        <taxon>Embryophyta</taxon>
        <taxon>Tracheophyta</taxon>
        <taxon>Spermatophyta</taxon>
        <taxon>Magnoliopsida</taxon>
        <taxon>eudicotyledons</taxon>
        <taxon>Gunneridae</taxon>
        <taxon>Pentapetalae</taxon>
        <taxon>rosids</taxon>
        <taxon>fabids</taxon>
        <taxon>Fagales</taxon>
        <taxon>Fagaceae</taxon>
        <taxon>Lithocarpus</taxon>
    </lineage>
</organism>
<dbReference type="EMBL" id="JAZDWU010000006">
    <property type="protein sequence ID" value="KAL0000287.1"/>
    <property type="molecule type" value="Genomic_DNA"/>
</dbReference>
<feature type="compositionally biased region" description="Polar residues" evidence="1">
    <location>
        <begin position="7"/>
        <end position="19"/>
    </location>
</feature>
<proteinExistence type="predicted"/>
<dbReference type="PANTHER" id="PTHR31973:SF195">
    <property type="entry name" value="MUDR FAMILY TRANSPOSASE"/>
    <property type="match status" value="1"/>
</dbReference>
<feature type="region of interest" description="Disordered" evidence="1">
    <location>
        <begin position="1"/>
        <end position="46"/>
    </location>
</feature>
<feature type="domain" description="MULE transposase" evidence="2">
    <location>
        <begin position="151"/>
        <end position="220"/>
    </location>
</feature>
<dbReference type="InterPro" id="IPR018289">
    <property type="entry name" value="MULE_transposase_dom"/>
</dbReference>
<evidence type="ECO:0000259" key="2">
    <source>
        <dbReference type="Pfam" id="PF10551"/>
    </source>
</evidence>